<evidence type="ECO:0000313" key="1">
    <source>
        <dbReference type="EMBL" id="KKN07433.1"/>
    </source>
</evidence>
<reference evidence="1" key="1">
    <citation type="journal article" date="2015" name="Nature">
        <title>Complex archaea that bridge the gap between prokaryotes and eukaryotes.</title>
        <authorList>
            <person name="Spang A."/>
            <person name="Saw J.H."/>
            <person name="Jorgensen S.L."/>
            <person name="Zaremba-Niedzwiedzka K."/>
            <person name="Martijn J."/>
            <person name="Lind A.E."/>
            <person name="van Eijk R."/>
            <person name="Schleper C."/>
            <person name="Guy L."/>
            <person name="Ettema T.J."/>
        </authorList>
    </citation>
    <scope>NUCLEOTIDE SEQUENCE</scope>
</reference>
<dbReference type="EMBL" id="LAZR01004571">
    <property type="protein sequence ID" value="KKN07433.1"/>
    <property type="molecule type" value="Genomic_DNA"/>
</dbReference>
<protein>
    <submittedName>
        <fullName evidence="1">Uncharacterized protein</fullName>
    </submittedName>
</protein>
<organism evidence="1">
    <name type="scientific">marine sediment metagenome</name>
    <dbReference type="NCBI Taxonomy" id="412755"/>
    <lineage>
        <taxon>unclassified sequences</taxon>
        <taxon>metagenomes</taxon>
        <taxon>ecological metagenomes</taxon>
    </lineage>
</organism>
<name>A0A0F9QQ66_9ZZZZ</name>
<sequence length="35" mass="4146">MSIVIKEVRLSILYYVAKLKRHVVKNIDVQFNITN</sequence>
<proteinExistence type="predicted"/>
<accession>A0A0F9QQ66</accession>
<gene>
    <name evidence="1" type="ORF">LCGC14_1066950</name>
</gene>
<dbReference type="AlphaFoldDB" id="A0A0F9QQ66"/>
<comment type="caution">
    <text evidence="1">The sequence shown here is derived from an EMBL/GenBank/DDBJ whole genome shotgun (WGS) entry which is preliminary data.</text>
</comment>